<evidence type="ECO:0000313" key="3">
    <source>
        <dbReference type="Proteomes" id="UP000472265"/>
    </source>
</evidence>
<dbReference type="Pfam" id="PF00078">
    <property type="entry name" value="RVT_1"/>
    <property type="match status" value="1"/>
</dbReference>
<dbReference type="Ensembl" id="ENSSAUT00010016243.1">
    <property type="protein sequence ID" value="ENSSAUP00010015318.1"/>
    <property type="gene ID" value="ENSSAUG00010007113.1"/>
</dbReference>
<dbReference type="InterPro" id="IPR036691">
    <property type="entry name" value="Endo/exonu/phosph_ase_sf"/>
</dbReference>
<dbReference type="GO" id="GO:0003824">
    <property type="term" value="F:catalytic activity"/>
    <property type="evidence" value="ECO:0007669"/>
    <property type="project" value="InterPro"/>
</dbReference>
<dbReference type="GeneTree" id="ENSGT00940000164735"/>
<dbReference type="AlphaFoldDB" id="A0A671UN15"/>
<dbReference type="PANTHER" id="PTHR31635:SF196">
    <property type="entry name" value="REVERSE TRANSCRIPTASE DOMAIN-CONTAINING PROTEIN-RELATED"/>
    <property type="match status" value="1"/>
</dbReference>
<feature type="domain" description="Reverse transcriptase" evidence="1">
    <location>
        <begin position="499"/>
        <end position="772"/>
    </location>
</feature>
<reference evidence="2" key="1">
    <citation type="submission" date="2021-04" db="EMBL/GenBank/DDBJ databases">
        <authorList>
            <consortium name="Wellcome Sanger Institute Data Sharing"/>
        </authorList>
    </citation>
    <scope>NUCLEOTIDE SEQUENCE [LARGE SCALE GENOMIC DNA]</scope>
</reference>
<dbReference type="PANTHER" id="PTHR31635">
    <property type="entry name" value="REVERSE TRANSCRIPTASE DOMAIN-CONTAINING PROTEIN-RELATED"/>
    <property type="match status" value="1"/>
</dbReference>
<reference evidence="2" key="3">
    <citation type="submission" date="2025-09" db="UniProtKB">
        <authorList>
            <consortium name="Ensembl"/>
        </authorList>
    </citation>
    <scope>IDENTIFICATION</scope>
</reference>
<dbReference type="CDD" id="cd09076">
    <property type="entry name" value="L1-EN"/>
    <property type="match status" value="1"/>
</dbReference>
<dbReference type="Proteomes" id="UP000472265">
    <property type="component" value="Chromosome 2"/>
</dbReference>
<name>A0A671UN15_SPAAU</name>
<dbReference type="InterPro" id="IPR000477">
    <property type="entry name" value="RT_dom"/>
</dbReference>
<evidence type="ECO:0000313" key="2">
    <source>
        <dbReference type="Ensembl" id="ENSSAUP00010015318.1"/>
    </source>
</evidence>
<dbReference type="SUPFAM" id="SSF56672">
    <property type="entry name" value="DNA/RNA polymerases"/>
    <property type="match status" value="1"/>
</dbReference>
<dbReference type="InterPro" id="IPR005135">
    <property type="entry name" value="Endo/exonuclease/phosphatase"/>
</dbReference>
<accession>A0A671UN15</accession>
<dbReference type="SUPFAM" id="SSF56219">
    <property type="entry name" value="DNase I-like"/>
    <property type="match status" value="1"/>
</dbReference>
<protein>
    <recommendedName>
        <fullName evidence="1">Reverse transcriptase domain-containing protein</fullName>
    </recommendedName>
</protein>
<dbReference type="InParanoid" id="A0A671UN15"/>
<reference evidence="2" key="2">
    <citation type="submission" date="2025-08" db="UniProtKB">
        <authorList>
            <consortium name="Ensembl"/>
        </authorList>
    </citation>
    <scope>IDENTIFICATION</scope>
</reference>
<sequence>MSDLGVVSYNVKGMNNPIKRKKILTQLKKLNCSIGLLQETHLNDVEHKKLRRDWVTQIFYAFCSNSRKRGVAILISRSISFAFQREVKDKEGRYILIIGTVGGVELTIMNIYAPNEDDPTFFKEVASVMAREARGTIILGGDFNCVLNVKMDKLPFDYGPPSRKSKAAKHMLEELGLVDVWRAKNPTTKDFTFLSMVHGSYSRIDLICISKQSLHKVRECVIEPSTLSDHGPVKLKLNLGFEWHFKYWRLNISLLTDPSIKEQIKQTIDEYFTINDNGLVSPSTLWDGAKAVLRGKCIEIAVKLNKQRMEREKQLESDIKRLGHEHKVTRDENVLKQLQDSRTSLDELLTRKAEGALRYTSQRYYEMGNRASRLLAFQLRKEQSSRIVPKIKHPTSLTEVSHPEEVAEAFQIFYKKLYDTPKETQNKRKLEVMFKNLNLSKLSVSEADELVAPIRESEIQDVIKSLKNNKSPGTDGLPGEFYKAFMEELVPKLCQVFNYALKKNDPPKSWSEAIITVLHKEGKDPLDCGAYRPISLLGNDVKIISAILANRMQKYLGKLINPDQTGFIPGRQGANNIRRALNVQLVARHSAHPSMLLSLDAEKAFDRVDWSYLNYTMEQMGFNLTFIKWINTLNKDPISRVRVNGYCSKFFDLKKGVRQGNPVSPVLFALCIEPLAELIRGNDQIEGIVDGGGEMHKISLFADDVLLFISNPQSSIPALMQCLGDYGEVSGYKVNEGKSEAMMITGCWPTCLDRQVTFRWSKGGFRYLGVILTHTSNQLYKANYDKLISQIKNDLERWEMLPLSLVGRVETIRMNVLPRLLFLFNALPITVPVSTFTFLDKLVSKFIWQNKRPRVRLKVLCARKDKGGLALPHFRSYYWAAQLGKLVSWMRSDIDTKWVHIEQGSVKNISLATLLFLKSKVRCKLRIQNEYVNHTLKVWEKTRRLLNLPLSLSRAARITTACDFLPAKMDSGFTRWAGKGLITINQLFEGMTLRAFSQLQAKHGIDSKDLFRYFQIRHYLMTHKEWDKIKEVPSNFEQYWIEIAENKMSTKNTISCIYGRIRMDTSVDTLDVKAKWELEANAIVADEEWESSWVPWQKCLSSPMWREFGWKLRVRYFKTPLVIASYDNNCSPLCWRGCGITGDFSHIFWDCPKLQKFWEDVKRQICEILNLNRPIEPQQLILGTVSLTDLRKNSVLMLRVLLLIAHKMITVNWLKPHPPTLDQWSQRLKDVNCMEHMTANLRLQTDLYLEKWSPVIMYLER</sequence>
<dbReference type="Gene3D" id="3.60.10.10">
    <property type="entry name" value="Endonuclease/exonuclease/phosphatase"/>
    <property type="match status" value="1"/>
</dbReference>
<dbReference type="CDD" id="cd01650">
    <property type="entry name" value="RT_nLTR_like"/>
    <property type="match status" value="1"/>
</dbReference>
<keyword evidence="3" id="KW-1185">Reference proteome</keyword>
<organism evidence="2 3">
    <name type="scientific">Sparus aurata</name>
    <name type="common">Gilthead sea bream</name>
    <dbReference type="NCBI Taxonomy" id="8175"/>
    <lineage>
        <taxon>Eukaryota</taxon>
        <taxon>Metazoa</taxon>
        <taxon>Chordata</taxon>
        <taxon>Craniata</taxon>
        <taxon>Vertebrata</taxon>
        <taxon>Euteleostomi</taxon>
        <taxon>Actinopterygii</taxon>
        <taxon>Neopterygii</taxon>
        <taxon>Teleostei</taxon>
        <taxon>Neoteleostei</taxon>
        <taxon>Acanthomorphata</taxon>
        <taxon>Eupercaria</taxon>
        <taxon>Spariformes</taxon>
        <taxon>Sparidae</taxon>
        <taxon>Sparus</taxon>
    </lineage>
</organism>
<dbReference type="InterPro" id="IPR043502">
    <property type="entry name" value="DNA/RNA_pol_sf"/>
</dbReference>
<dbReference type="OMA" id="NTISCIY"/>
<dbReference type="PROSITE" id="PS50878">
    <property type="entry name" value="RT_POL"/>
    <property type="match status" value="1"/>
</dbReference>
<proteinExistence type="predicted"/>
<evidence type="ECO:0000259" key="1">
    <source>
        <dbReference type="PROSITE" id="PS50878"/>
    </source>
</evidence>
<dbReference type="Pfam" id="PF03372">
    <property type="entry name" value="Exo_endo_phos"/>
    <property type="match status" value="1"/>
</dbReference>